<sequence length="498" mass="50119">MTDLTDLTTSTGFLDLLPTAGGGPALLIGGEAVVTGATTEVTDPATGAVVAAVPDAGPAEVDAAVAAATAAGPAWAGTSGRQRGSVLLRWAALLREHKERLAALATAEMGKPIGESRGEVERAAAEIEYSAGDAPRMSGQTIPGDQPGSLVVTERVPVGVVAAITPWNFPIVAPVRKIAPALAAGDTVVVKPAGESPLSALAVVALLIEAGVPAGTVNVVCGSGSVVGAALVAHPGVRGVSFTGSTSVGRGIAELAGRNLTPVQLELGGKNAAYVHSADDLGAVAGDIVSAAMQCSGQRCTAISRVVVEDAVADELVAALVSRVDALTVGPGTDPGTAVGPLVSDRQRDIVADYVRRGIEEGAVRVSADRPVPADGPYHVPVVLDRVTPDMVVAQEEIFGPVLSVLRVSGVEQAVAVVNDSEYALAASVFSTDLEVALTFLRGADTGMVHVNHGTASEPHVPFGGIGGSGMGAFSNGDTAKEFYTRTKVGYLRPAAPR</sequence>
<name>A0ABT2J2E7_9PSEU</name>
<dbReference type="InterPro" id="IPR015590">
    <property type="entry name" value="Aldehyde_DH_dom"/>
</dbReference>
<dbReference type="Gene3D" id="3.40.309.10">
    <property type="entry name" value="Aldehyde Dehydrogenase, Chain A, domain 2"/>
    <property type="match status" value="1"/>
</dbReference>
<comment type="caution">
    <text evidence="5">The sequence shown here is derived from an EMBL/GenBank/DDBJ whole genome shotgun (WGS) entry which is preliminary data.</text>
</comment>
<dbReference type="InterPro" id="IPR016161">
    <property type="entry name" value="Ald_DH/histidinol_DH"/>
</dbReference>
<keyword evidence="6" id="KW-1185">Reference proteome</keyword>
<dbReference type="Gene3D" id="3.40.605.10">
    <property type="entry name" value="Aldehyde Dehydrogenase, Chain A, domain 1"/>
    <property type="match status" value="1"/>
</dbReference>
<dbReference type="Proteomes" id="UP001156441">
    <property type="component" value="Unassembled WGS sequence"/>
</dbReference>
<evidence type="ECO:0000313" key="6">
    <source>
        <dbReference type="Proteomes" id="UP001156441"/>
    </source>
</evidence>
<evidence type="ECO:0000259" key="4">
    <source>
        <dbReference type="Pfam" id="PF00171"/>
    </source>
</evidence>
<keyword evidence="1 3" id="KW-0560">Oxidoreductase</keyword>
<dbReference type="SUPFAM" id="SSF53720">
    <property type="entry name" value="ALDH-like"/>
    <property type="match status" value="1"/>
</dbReference>
<dbReference type="PROSITE" id="PS00687">
    <property type="entry name" value="ALDEHYDE_DEHYDR_GLU"/>
    <property type="match status" value="1"/>
</dbReference>
<dbReference type="InterPro" id="IPR029510">
    <property type="entry name" value="Ald_DH_CS_GLU"/>
</dbReference>
<evidence type="ECO:0000313" key="5">
    <source>
        <dbReference type="EMBL" id="MCT2581846.1"/>
    </source>
</evidence>
<feature type="active site" evidence="2">
    <location>
        <position position="266"/>
    </location>
</feature>
<evidence type="ECO:0000256" key="2">
    <source>
        <dbReference type="PROSITE-ProRule" id="PRU10007"/>
    </source>
</evidence>
<proteinExistence type="inferred from homology"/>
<evidence type="ECO:0000256" key="1">
    <source>
        <dbReference type="ARBA" id="ARBA00023002"/>
    </source>
</evidence>
<dbReference type="RefSeq" id="WP_260189205.1">
    <property type="nucleotide sequence ID" value="NZ_JAFFZE010000004.1"/>
</dbReference>
<feature type="domain" description="Aldehyde dehydrogenase" evidence="4">
    <location>
        <begin position="37"/>
        <end position="488"/>
    </location>
</feature>
<dbReference type="InterPro" id="IPR016162">
    <property type="entry name" value="Ald_DH_N"/>
</dbReference>
<protein>
    <submittedName>
        <fullName evidence="5">Aldehyde dehydrogenase</fullName>
    </submittedName>
</protein>
<dbReference type="EMBL" id="JAFFZE010000004">
    <property type="protein sequence ID" value="MCT2581846.1"/>
    <property type="molecule type" value="Genomic_DNA"/>
</dbReference>
<gene>
    <name evidence="5" type="ORF">JT362_01770</name>
</gene>
<evidence type="ECO:0000256" key="3">
    <source>
        <dbReference type="RuleBase" id="RU003345"/>
    </source>
</evidence>
<accession>A0ABT2J2E7</accession>
<dbReference type="PANTHER" id="PTHR11699">
    <property type="entry name" value="ALDEHYDE DEHYDROGENASE-RELATED"/>
    <property type="match status" value="1"/>
</dbReference>
<comment type="similarity">
    <text evidence="3">Belongs to the aldehyde dehydrogenase family.</text>
</comment>
<reference evidence="5 6" key="1">
    <citation type="submission" date="2021-02" db="EMBL/GenBank/DDBJ databases">
        <title>Actinophytocola xerophila sp. nov., isolated from soil of cotton cropping field.</title>
        <authorList>
            <person name="Huang R."/>
            <person name="Chen X."/>
            <person name="Ge X."/>
            <person name="Liu W."/>
        </authorList>
    </citation>
    <scope>NUCLEOTIDE SEQUENCE [LARGE SCALE GENOMIC DNA]</scope>
    <source>
        <strain evidence="5 6">S1-96</strain>
    </source>
</reference>
<dbReference type="InterPro" id="IPR016163">
    <property type="entry name" value="Ald_DH_C"/>
</dbReference>
<organism evidence="5 6">
    <name type="scientific">Actinophytocola gossypii</name>
    <dbReference type="NCBI Taxonomy" id="2812003"/>
    <lineage>
        <taxon>Bacteria</taxon>
        <taxon>Bacillati</taxon>
        <taxon>Actinomycetota</taxon>
        <taxon>Actinomycetes</taxon>
        <taxon>Pseudonocardiales</taxon>
        <taxon>Pseudonocardiaceae</taxon>
    </lineage>
</organism>
<dbReference type="Pfam" id="PF00171">
    <property type="entry name" value="Aldedh"/>
    <property type="match status" value="1"/>
</dbReference>